<dbReference type="GO" id="GO:0016705">
    <property type="term" value="F:oxidoreductase activity, acting on paired donors, with incorporation or reduction of molecular oxygen"/>
    <property type="evidence" value="ECO:0007669"/>
    <property type="project" value="InterPro"/>
</dbReference>
<name>A0A1F5LH39_PENAI</name>
<organism evidence="3 4">
    <name type="scientific">Penicillium arizonense</name>
    <dbReference type="NCBI Taxonomy" id="1835702"/>
    <lineage>
        <taxon>Eukaryota</taxon>
        <taxon>Fungi</taxon>
        <taxon>Dikarya</taxon>
        <taxon>Ascomycota</taxon>
        <taxon>Pezizomycotina</taxon>
        <taxon>Eurotiomycetes</taxon>
        <taxon>Eurotiomycetidae</taxon>
        <taxon>Eurotiales</taxon>
        <taxon>Aspergillaceae</taxon>
        <taxon>Penicillium</taxon>
    </lineage>
</organism>
<dbReference type="OrthoDB" id="10029320at2759"/>
<protein>
    <submittedName>
        <fullName evidence="3">Uncharacterized protein</fullName>
    </submittedName>
</protein>
<feature type="binding site" description="axial binding residue" evidence="1">
    <location>
        <position position="462"/>
    </location>
    <ligand>
        <name>heme</name>
        <dbReference type="ChEBI" id="CHEBI:30413"/>
    </ligand>
    <ligandPart>
        <name>Fe</name>
        <dbReference type="ChEBI" id="CHEBI:18248"/>
    </ligandPart>
</feature>
<dbReference type="Proteomes" id="UP000177622">
    <property type="component" value="Unassembled WGS sequence"/>
</dbReference>
<comment type="cofactor">
    <cofactor evidence="1">
        <name>heme</name>
        <dbReference type="ChEBI" id="CHEBI:30413"/>
    </cofactor>
</comment>
<evidence type="ECO:0000313" key="3">
    <source>
        <dbReference type="EMBL" id="OGE52330.1"/>
    </source>
</evidence>
<dbReference type="PRINTS" id="PR00463">
    <property type="entry name" value="EP450I"/>
</dbReference>
<comment type="caution">
    <text evidence="3">The sequence shown here is derived from an EMBL/GenBank/DDBJ whole genome shotgun (WGS) entry which is preliminary data.</text>
</comment>
<dbReference type="RefSeq" id="XP_022487772.1">
    <property type="nucleotide sequence ID" value="XM_022632337.1"/>
</dbReference>
<dbReference type="PRINTS" id="PR00385">
    <property type="entry name" value="P450"/>
</dbReference>
<dbReference type="GeneID" id="34577071"/>
<dbReference type="STRING" id="1835702.A0A1F5LH39"/>
<dbReference type="InterPro" id="IPR002401">
    <property type="entry name" value="Cyt_P450_E_grp-I"/>
</dbReference>
<sequence>MSPNIAWTILVGIFPLFVIYLWKIVTYYRTKQYAHLPQLPPSLVWGHLATVGKIRNNHRPNVHVDELFQDMHDQLGNPPLFIADFRPITHVMCIVCNHEVAEQISKSSKLFQYSTPKSPTIRWYQDLFGASSILVAENEEWKGLRKRFNPGFSHKHLMSLMPCILDKTQLFLQRLDHYATTGEEFSLDDLCTNLTFDIIGAVTMDTNMDAQLEEAKQGELVRLYRELGYSYRRNNGRWKLLLPFQRRAMGRRLDRLLKAIITEKFEEGSNPDKSSRSVLALSLAEHPKLTPEILTQTCDQLKTFLFAGHDTTSIVLQWSFYQLSRTPRVLRLVCLELDEIFGTDSSPSVVRDNLLERGEELLQKLTYTSAVIKEILRLFPPAATARSSPPNTGMTVQLPNGEELCLDGTILYTCHSIIQRDKSVYGDESNEFIPERWLGGVKDSAAIPPSAWRPFERGPRNCIGQELANIEALVILACAVRRYDWDKVGLGAFKCDDTGAPIMKANGQYDVHSELYSTLEITAKPVDGTKMRVRFATTV</sequence>
<dbReference type="PANTHER" id="PTHR24305:SF222">
    <property type="entry name" value="CYTOCHROME P450 MONOOXYGENASE STCS"/>
    <property type="match status" value="1"/>
</dbReference>
<dbReference type="InterPro" id="IPR001128">
    <property type="entry name" value="Cyt_P450"/>
</dbReference>
<proteinExistence type="predicted"/>
<keyword evidence="2" id="KW-0812">Transmembrane</keyword>
<evidence type="ECO:0000256" key="1">
    <source>
        <dbReference type="PIRSR" id="PIRSR602401-1"/>
    </source>
</evidence>
<dbReference type="GO" id="GO:0043386">
    <property type="term" value="P:mycotoxin biosynthetic process"/>
    <property type="evidence" value="ECO:0007669"/>
    <property type="project" value="UniProtKB-ARBA"/>
</dbReference>
<dbReference type="Gene3D" id="1.10.630.10">
    <property type="entry name" value="Cytochrome P450"/>
    <property type="match status" value="1"/>
</dbReference>
<dbReference type="EMBL" id="LXJU01000010">
    <property type="protein sequence ID" value="OGE52330.1"/>
    <property type="molecule type" value="Genomic_DNA"/>
</dbReference>
<dbReference type="GO" id="GO:0005506">
    <property type="term" value="F:iron ion binding"/>
    <property type="evidence" value="ECO:0007669"/>
    <property type="project" value="InterPro"/>
</dbReference>
<evidence type="ECO:0000313" key="4">
    <source>
        <dbReference type="Proteomes" id="UP000177622"/>
    </source>
</evidence>
<keyword evidence="1" id="KW-0349">Heme</keyword>
<dbReference type="InterPro" id="IPR050121">
    <property type="entry name" value="Cytochrome_P450_monoxygenase"/>
</dbReference>
<keyword evidence="4" id="KW-1185">Reference proteome</keyword>
<dbReference type="CDD" id="cd11051">
    <property type="entry name" value="CYP59-like"/>
    <property type="match status" value="1"/>
</dbReference>
<dbReference type="Pfam" id="PF00067">
    <property type="entry name" value="p450"/>
    <property type="match status" value="1"/>
</dbReference>
<accession>A0A1F5LH39</accession>
<evidence type="ECO:0000256" key="2">
    <source>
        <dbReference type="SAM" id="Phobius"/>
    </source>
</evidence>
<gene>
    <name evidence="3" type="ORF">PENARI_c010G08654</name>
</gene>
<dbReference type="GO" id="GO:0004497">
    <property type="term" value="F:monooxygenase activity"/>
    <property type="evidence" value="ECO:0007669"/>
    <property type="project" value="InterPro"/>
</dbReference>
<feature type="transmembrane region" description="Helical" evidence="2">
    <location>
        <begin position="6"/>
        <end position="25"/>
    </location>
</feature>
<dbReference type="SUPFAM" id="SSF48264">
    <property type="entry name" value="Cytochrome P450"/>
    <property type="match status" value="1"/>
</dbReference>
<dbReference type="GO" id="GO:0020037">
    <property type="term" value="F:heme binding"/>
    <property type="evidence" value="ECO:0007669"/>
    <property type="project" value="InterPro"/>
</dbReference>
<dbReference type="PANTHER" id="PTHR24305">
    <property type="entry name" value="CYTOCHROME P450"/>
    <property type="match status" value="1"/>
</dbReference>
<keyword evidence="1" id="KW-0479">Metal-binding</keyword>
<reference evidence="3 4" key="1">
    <citation type="journal article" date="2016" name="Sci. Rep.">
        <title>Penicillium arizonense, a new, genome sequenced fungal species, reveals a high chemical diversity in secreted metabolites.</title>
        <authorList>
            <person name="Grijseels S."/>
            <person name="Nielsen J.C."/>
            <person name="Randelovic M."/>
            <person name="Nielsen J."/>
            <person name="Nielsen K.F."/>
            <person name="Workman M."/>
            <person name="Frisvad J.C."/>
        </authorList>
    </citation>
    <scope>NUCLEOTIDE SEQUENCE [LARGE SCALE GENOMIC DNA]</scope>
    <source>
        <strain evidence="3 4">CBS 141311</strain>
    </source>
</reference>
<keyword evidence="1" id="KW-0408">Iron</keyword>
<dbReference type="InterPro" id="IPR036396">
    <property type="entry name" value="Cyt_P450_sf"/>
</dbReference>
<dbReference type="AlphaFoldDB" id="A0A1F5LH39"/>
<keyword evidence="2" id="KW-1133">Transmembrane helix</keyword>
<keyword evidence="2" id="KW-0472">Membrane</keyword>